<gene>
    <name evidence="2" type="ORF">BD324DRAFT_619194</name>
</gene>
<dbReference type="InParanoid" id="A0A1Y1UMQ8"/>
<reference evidence="2 3" key="1">
    <citation type="submission" date="2017-03" db="EMBL/GenBank/DDBJ databases">
        <title>Widespread Adenine N6-methylation of Active Genes in Fungi.</title>
        <authorList>
            <consortium name="DOE Joint Genome Institute"/>
            <person name="Mondo S.J."/>
            <person name="Dannebaum R.O."/>
            <person name="Kuo R.C."/>
            <person name="Louie K.B."/>
            <person name="Bewick A.J."/>
            <person name="Labutti K."/>
            <person name="Haridas S."/>
            <person name="Kuo A."/>
            <person name="Salamov A."/>
            <person name="Ahrendt S.R."/>
            <person name="Lau R."/>
            <person name="Bowen B.P."/>
            <person name="Lipzen A."/>
            <person name="Sullivan W."/>
            <person name="Andreopoulos W.B."/>
            <person name="Clum A."/>
            <person name="Lindquist E."/>
            <person name="Daum C."/>
            <person name="Northen T.R."/>
            <person name="Ramamoorthy G."/>
            <person name="Schmitz R.J."/>
            <person name="Gryganskyi A."/>
            <person name="Culley D."/>
            <person name="Magnuson J."/>
            <person name="James T.Y."/>
            <person name="O'Malley M.A."/>
            <person name="Stajich J.E."/>
            <person name="Spatafora J.W."/>
            <person name="Visel A."/>
            <person name="Grigoriev I.V."/>
        </authorList>
    </citation>
    <scope>NUCLEOTIDE SEQUENCE [LARGE SCALE GENOMIC DNA]</scope>
    <source>
        <strain evidence="2 3">NRRL Y-17943</strain>
    </source>
</reference>
<feature type="compositionally biased region" description="Basic and acidic residues" evidence="1">
    <location>
        <begin position="144"/>
        <end position="159"/>
    </location>
</feature>
<accession>A0A1Y1UMQ8</accession>
<protein>
    <recommendedName>
        <fullName evidence="4">Early meiotic induction protein 1</fullName>
    </recommendedName>
</protein>
<name>A0A1Y1UMQ8_9TREE</name>
<feature type="compositionally biased region" description="Low complexity" evidence="1">
    <location>
        <begin position="27"/>
        <end position="45"/>
    </location>
</feature>
<dbReference type="PANTHER" id="PTHR28052:SF1">
    <property type="entry name" value="UPF0545 PROTEIN C22ORF39"/>
    <property type="match status" value="1"/>
</dbReference>
<dbReference type="STRING" id="4999.A0A1Y1UMQ8"/>
<dbReference type="Pfam" id="PF11326">
    <property type="entry name" value="PANTS-like"/>
    <property type="match status" value="1"/>
</dbReference>
<evidence type="ECO:0008006" key="4">
    <source>
        <dbReference type="Google" id="ProtNLM"/>
    </source>
</evidence>
<evidence type="ECO:0000313" key="3">
    <source>
        <dbReference type="Proteomes" id="UP000193218"/>
    </source>
</evidence>
<dbReference type="PANTHER" id="PTHR28052">
    <property type="entry name" value="UPF0545 PROTEIN C22ORF39"/>
    <property type="match status" value="1"/>
</dbReference>
<dbReference type="GeneID" id="33556946"/>
<feature type="region of interest" description="Disordered" evidence="1">
    <location>
        <begin position="19"/>
        <end position="54"/>
    </location>
</feature>
<keyword evidence="3" id="KW-1185">Reference proteome</keyword>
<evidence type="ECO:0000256" key="1">
    <source>
        <dbReference type="SAM" id="MobiDB-lite"/>
    </source>
</evidence>
<feature type="region of interest" description="Disordered" evidence="1">
    <location>
        <begin position="144"/>
        <end position="178"/>
    </location>
</feature>
<evidence type="ECO:0000313" key="2">
    <source>
        <dbReference type="EMBL" id="ORX39299.1"/>
    </source>
</evidence>
<dbReference type="RefSeq" id="XP_021873162.1">
    <property type="nucleotide sequence ID" value="XM_022015138.1"/>
</dbReference>
<dbReference type="OrthoDB" id="2017405at2759"/>
<dbReference type="AlphaFoldDB" id="A0A1Y1UMQ8"/>
<comment type="caution">
    <text evidence="2">The sequence shown here is derived from an EMBL/GenBank/DDBJ whole genome shotgun (WGS) entry which is preliminary data.</text>
</comment>
<sequence>MAFEDFDFDSSSRKSAITMGWNPFGGSSEAGPSNTGSSSSAATTAPDPPRPLDWDTVYRDELRNQEAQIPTVDDVPTCMSLFDSFFKCYALFPAVRGYYRYGYVRSCSHKWDDYKYCLSIKSEDAEERRRLWIKRVAEGWTKRRLEGSSEDVWEARRTPPENFPPPWPEDLGNEQVTT</sequence>
<dbReference type="EMBL" id="NBSH01000003">
    <property type="protein sequence ID" value="ORX39299.1"/>
    <property type="molecule type" value="Genomic_DNA"/>
</dbReference>
<dbReference type="InterPro" id="IPR021475">
    <property type="entry name" value="Pants/Emi1-like"/>
</dbReference>
<dbReference type="Proteomes" id="UP000193218">
    <property type="component" value="Unassembled WGS sequence"/>
</dbReference>
<proteinExistence type="predicted"/>
<organism evidence="2 3">
    <name type="scientific">Kockovaella imperatae</name>
    <dbReference type="NCBI Taxonomy" id="4999"/>
    <lineage>
        <taxon>Eukaryota</taxon>
        <taxon>Fungi</taxon>
        <taxon>Dikarya</taxon>
        <taxon>Basidiomycota</taxon>
        <taxon>Agaricomycotina</taxon>
        <taxon>Tremellomycetes</taxon>
        <taxon>Tremellales</taxon>
        <taxon>Cuniculitremaceae</taxon>
        <taxon>Kockovaella</taxon>
    </lineage>
</organism>